<dbReference type="SMART" id="SM00729">
    <property type="entry name" value="Elp3"/>
    <property type="match status" value="1"/>
</dbReference>
<dbReference type="RefSeq" id="WP_154621173.1">
    <property type="nucleotide sequence ID" value="NZ_VUNL01000010.1"/>
</dbReference>
<dbReference type="InterPro" id="IPR006638">
    <property type="entry name" value="Elp3/MiaA/NifB-like_rSAM"/>
</dbReference>
<dbReference type="SFLD" id="SFLDG01065">
    <property type="entry name" value="anaerobic_coproporphyrinogen-I"/>
    <property type="match status" value="1"/>
</dbReference>
<dbReference type="PANTHER" id="PTHR13932">
    <property type="entry name" value="COPROPORPHYRINIGEN III OXIDASE"/>
    <property type="match status" value="1"/>
</dbReference>
<name>A0A6I2UYJ1_9FIRM</name>
<reference evidence="2 3" key="1">
    <citation type="submission" date="2019-08" db="EMBL/GenBank/DDBJ databases">
        <title>In-depth cultivation of the pig gut microbiome towards novel bacterial diversity and tailored functional studies.</title>
        <authorList>
            <person name="Wylensek D."/>
            <person name="Hitch T.C.A."/>
            <person name="Clavel T."/>
        </authorList>
    </citation>
    <scope>NUCLEOTIDE SEQUENCE [LARGE SCALE GENOMIC DNA]</scope>
    <source>
        <strain evidence="3">WCA-380-WT-3B3</strain>
    </source>
</reference>
<dbReference type="SFLD" id="SFLDS00029">
    <property type="entry name" value="Radical_SAM"/>
    <property type="match status" value="1"/>
</dbReference>
<dbReference type="EC" id="1.3.98.3" evidence="2"/>
<accession>A0A6I2UYJ1</accession>
<dbReference type="PROSITE" id="PS51918">
    <property type="entry name" value="RADICAL_SAM"/>
    <property type="match status" value="1"/>
</dbReference>
<dbReference type="SUPFAM" id="SSF102114">
    <property type="entry name" value="Radical SAM enzymes"/>
    <property type="match status" value="1"/>
</dbReference>
<dbReference type="InterPro" id="IPR007197">
    <property type="entry name" value="rSAM"/>
</dbReference>
<dbReference type="PANTHER" id="PTHR13932:SF1">
    <property type="entry name" value="OXYGEN-INDEPENDENT COPROPORPHYRINOGEN-III OXIDASE-LIKE PROTEIN HEMZ"/>
    <property type="match status" value="1"/>
</dbReference>
<evidence type="ECO:0000313" key="2">
    <source>
        <dbReference type="EMBL" id="MSV25415.1"/>
    </source>
</evidence>
<dbReference type="Pfam" id="PF04055">
    <property type="entry name" value="Radical_SAM"/>
    <property type="match status" value="1"/>
</dbReference>
<dbReference type="CDD" id="cd01335">
    <property type="entry name" value="Radical_SAM"/>
    <property type="match status" value="1"/>
</dbReference>
<dbReference type="SFLD" id="SFLDF00310">
    <property type="entry name" value="oxygen-independent_coproporphy"/>
    <property type="match status" value="1"/>
</dbReference>
<dbReference type="InterPro" id="IPR034505">
    <property type="entry name" value="Coproporphyrinogen-III_oxidase"/>
</dbReference>
<proteinExistence type="predicted"/>
<dbReference type="EMBL" id="VUNL01000010">
    <property type="protein sequence ID" value="MSV25415.1"/>
    <property type="molecule type" value="Genomic_DNA"/>
</dbReference>
<keyword evidence="3" id="KW-1185">Reference proteome</keyword>
<dbReference type="Proteomes" id="UP000430222">
    <property type="component" value="Unassembled WGS sequence"/>
</dbReference>
<gene>
    <name evidence="2" type="primary">hemZ</name>
    <name evidence="2" type="ORF">FYJ78_09565</name>
</gene>
<dbReference type="GO" id="GO:0051989">
    <property type="term" value="F:coproporphyrinogen dehydrogenase activity"/>
    <property type="evidence" value="ECO:0007669"/>
    <property type="project" value="UniProtKB-EC"/>
</dbReference>
<dbReference type="InterPro" id="IPR023995">
    <property type="entry name" value="HemZ"/>
</dbReference>
<dbReference type="InterPro" id="IPR058240">
    <property type="entry name" value="rSAM_sf"/>
</dbReference>
<dbReference type="InterPro" id="IPR023404">
    <property type="entry name" value="rSAM_horseshoe"/>
</dbReference>
<protein>
    <submittedName>
        <fullName evidence="2">Coproporphyrinogen dehydrogenase HemZ</fullName>
        <ecNumber evidence="2">1.3.98.3</ecNumber>
    </submittedName>
</protein>
<evidence type="ECO:0000259" key="1">
    <source>
        <dbReference type="PROSITE" id="PS51918"/>
    </source>
</evidence>
<dbReference type="NCBIfam" id="TIGR03994">
    <property type="entry name" value="rSAM_HemZ"/>
    <property type="match status" value="1"/>
</dbReference>
<evidence type="ECO:0000313" key="3">
    <source>
        <dbReference type="Proteomes" id="UP000430222"/>
    </source>
</evidence>
<sequence length="516" mass="59033">MKVKTFTLNSKREIISKITREVLCLFKIELVGRRGEADYEQLSVINRRIPLPDSKQRVTSGAAVRMETTVMLFHHDGRFDSWHHTEQGKEDELERAAVNRTIKLNLYHIFCQELGCPAAPWGVLHGVRPTKIVHRWIRGGLDERQIVQRLMQDYACSREKAELITPMAFRQIPFLRTSGERTISIYVGIPFCLTRCLYCSFPSNLLPKTATLDSFMKVLRQDIQAARSAVERYHFQVQNIYIGGGTPTALPDSYFADMLQMVYNAFYGPEVEEFTVEAGRPDSITTAKIDAMVRLQVSRVSVNPQTMQQRTLHIIGRRHTPEDVVQMYHSLRQAGIRHINMDLILGLPGESVSDVRDTVEKVLALHPDDITLHALAIKRGSKLKHLMEDQHVDLPDDEETRQMSETAMALLFRRGYHPYYLYRQGYMAGDLENLGCCLPGAEGMYNIQIMEEHQTILGIGGAAATKVVDFRRKRMKSAFHAKDLTTYLRDAEIYIEKRSKLIEEAYGEQEEATNVN</sequence>
<dbReference type="Gene3D" id="3.80.30.20">
    <property type="entry name" value="tm_1862 like domain"/>
    <property type="match status" value="1"/>
</dbReference>
<dbReference type="AlphaFoldDB" id="A0A6I2UYJ1"/>
<dbReference type="GO" id="GO:0006779">
    <property type="term" value="P:porphyrin-containing compound biosynthetic process"/>
    <property type="evidence" value="ECO:0007669"/>
    <property type="project" value="TreeGrafter"/>
</dbReference>
<comment type="caution">
    <text evidence="2">The sequence shown here is derived from an EMBL/GenBank/DDBJ whole genome shotgun (WGS) entry which is preliminary data.</text>
</comment>
<organism evidence="2 3">
    <name type="scientific">Selenomonas montiformis</name>
    <dbReference type="NCBI Taxonomy" id="2652285"/>
    <lineage>
        <taxon>Bacteria</taxon>
        <taxon>Bacillati</taxon>
        <taxon>Bacillota</taxon>
        <taxon>Negativicutes</taxon>
        <taxon>Selenomonadales</taxon>
        <taxon>Selenomonadaceae</taxon>
        <taxon>Selenomonas</taxon>
    </lineage>
</organism>
<feature type="domain" description="Radical SAM core" evidence="1">
    <location>
        <begin position="177"/>
        <end position="417"/>
    </location>
</feature>
<dbReference type="SFLD" id="SFLDG01082">
    <property type="entry name" value="B12-binding_domain_containing"/>
    <property type="match status" value="1"/>
</dbReference>
<dbReference type="GO" id="GO:0051539">
    <property type="term" value="F:4 iron, 4 sulfur cluster binding"/>
    <property type="evidence" value="ECO:0007669"/>
    <property type="project" value="TreeGrafter"/>
</dbReference>
<keyword evidence="2" id="KW-0560">Oxidoreductase</keyword>
<dbReference type="GO" id="GO:0005737">
    <property type="term" value="C:cytoplasm"/>
    <property type="evidence" value="ECO:0007669"/>
    <property type="project" value="TreeGrafter"/>
</dbReference>